<protein>
    <submittedName>
        <fullName evidence="2">Quinol monooxygenase</fullName>
    </submittedName>
</protein>
<gene>
    <name evidence="2" type="ORF">PMPD1_3790</name>
</gene>
<keyword evidence="2" id="KW-0560">Oxidoreductase</keyword>
<evidence type="ECO:0000259" key="1">
    <source>
        <dbReference type="PROSITE" id="PS51725"/>
    </source>
</evidence>
<reference evidence="2 3" key="1">
    <citation type="submission" date="2020-06" db="EMBL/GenBank/DDBJ databases">
        <title>Genome sequence of Paramixta manurensis strain PD-1.</title>
        <authorList>
            <person name="Lee C.W."/>
            <person name="Kim J."/>
        </authorList>
    </citation>
    <scope>NUCLEOTIDE SEQUENCE [LARGE SCALE GENOMIC DNA]</scope>
    <source>
        <strain evidence="2 3">PD-1</strain>
    </source>
</reference>
<organism evidence="2 3">
    <name type="scientific">Paramixta manurensis</name>
    <dbReference type="NCBI Taxonomy" id="2740817"/>
    <lineage>
        <taxon>Bacteria</taxon>
        <taxon>Pseudomonadati</taxon>
        <taxon>Pseudomonadota</taxon>
        <taxon>Gammaproteobacteria</taxon>
        <taxon>Enterobacterales</taxon>
        <taxon>Erwiniaceae</taxon>
        <taxon>Paramixta</taxon>
    </lineage>
</organism>
<dbReference type="SUPFAM" id="SSF54909">
    <property type="entry name" value="Dimeric alpha+beta barrel"/>
    <property type="match status" value="1"/>
</dbReference>
<dbReference type="PROSITE" id="PS51725">
    <property type="entry name" value="ABM"/>
    <property type="match status" value="1"/>
</dbReference>
<dbReference type="InterPro" id="IPR050744">
    <property type="entry name" value="AI-2_Isomerase_LsrG"/>
</dbReference>
<dbReference type="InterPro" id="IPR011008">
    <property type="entry name" value="Dimeric_a/b-barrel"/>
</dbReference>
<evidence type="ECO:0000313" key="2">
    <source>
        <dbReference type="EMBL" id="QKJ88702.1"/>
    </source>
</evidence>
<dbReference type="Pfam" id="PF03992">
    <property type="entry name" value="ABM"/>
    <property type="match status" value="1"/>
</dbReference>
<dbReference type="PANTHER" id="PTHR33336:SF3">
    <property type="entry name" value="ABM DOMAIN-CONTAINING PROTEIN"/>
    <property type="match status" value="1"/>
</dbReference>
<proteinExistence type="predicted"/>
<dbReference type="Proteomes" id="UP000505325">
    <property type="component" value="Chromosome"/>
</dbReference>
<dbReference type="InterPro" id="IPR007138">
    <property type="entry name" value="ABM_dom"/>
</dbReference>
<dbReference type="GO" id="GO:0004497">
    <property type="term" value="F:monooxygenase activity"/>
    <property type="evidence" value="ECO:0007669"/>
    <property type="project" value="UniProtKB-KW"/>
</dbReference>
<keyword evidence="3" id="KW-1185">Reference proteome</keyword>
<dbReference type="EMBL" id="CP054212">
    <property type="protein sequence ID" value="QKJ88702.1"/>
    <property type="molecule type" value="Genomic_DNA"/>
</dbReference>
<dbReference type="RefSeq" id="WP_173635550.1">
    <property type="nucleotide sequence ID" value="NZ_CP054212.1"/>
</dbReference>
<dbReference type="KEGG" id="pmak:PMPD1_3790"/>
<dbReference type="Gene3D" id="3.30.70.100">
    <property type="match status" value="1"/>
</dbReference>
<dbReference type="AlphaFoldDB" id="A0A6M8UP43"/>
<evidence type="ECO:0000313" key="3">
    <source>
        <dbReference type="Proteomes" id="UP000505325"/>
    </source>
</evidence>
<accession>A0A6M8UP43</accession>
<dbReference type="PANTHER" id="PTHR33336">
    <property type="entry name" value="QUINOL MONOOXYGENASE YGIN-RELATED"/>
    <property type="match status" value="1"/>
</dbReference>
<dbReference type="GO" id="GO:0005829">
    <property type="term" value="C:cytosol"/>
    <property type="evidence" value="ECO:0007669"/>
    <property type="project" value="TreeGrafter"/>
</dbReference>
<name>A0A6M8UP43_9GAMM</name>
<sequence>MLTVIAEICVKPGRRDDVVAAIAELTPLVLKEEGCGSYQTLVDHQAQLPWKKNSPDSIFMLEHWESLRLLEQHLQQPHMETHRARIKDDVVDVKIQVLEPA</sequence>
<keyword evidence="2" id="KW-0503">Monooxygenase</keyword>
<feature type="domain" description="ABM" evidence="1">
    <location>
        <begin position="2"/>
        <end position="98"/>
    </location>
</feature>